<dbReference type="GO" id="GO:0000127">
    <property type="term" value="C:transcription factor TFIIIC complex"/>
    <property type="evidence" value="ECO:0007669"/>
    <property type="project" value="TreeGrafter"/>
</dbReference>
<dbReference type="SUPFAM" id="SSF48452">
    <property type="entry name" value="TPR-like"/>
    <property type="match status" value="2"/>
</dbReference>
<feature type="region of interest" description="Disordered" evidence="2">
    <location>
        <begin position="228"/>
        <end position="252"/>
    </location>
</feature>
<evidence type="ECO:0000256" key="2">
    <source>
        <dbReference type="SAM" id="MobiDB-lite"/>
    </source>
</evidence>
<keyword evidence="1" id="KW-0802">TPR repeat</keyword>
<reference evidence="3" key="2">
    <citation type="journal article" date="2024" name="Plant">
        <title>Genomic evolution and insights into agronomic trait innovations of Sesamum species.</title>
        <authorList>
            <person name="Miao H."/>
            <person name="Wang L."/>
            <person name="Qu L."/>
            <person name="Liu H."/>
            <person name="Sun Y."/>
            <person name="Le M."/>
            <person name="Wang Q."/>
            <person name="Wei S."/>
            <person name="Zheng Y."/>
            <person name="Lin W."/>
            <person name="Duan Y."/>
            <person name="Cao H."/>
            <person name="Xiong S."/>
            <person name="Wang X."/>
            <person name="Wei L."/>
            <person name="Li C."/>
            <person name="Ma Q."/>
            <person name="Ju M."/>
            <person name="Zhao R."/>
            <person name="Li G."/>
            <person name="Mu C."/>
            <person name="Tian Q."/>
            <person name="Mei H."/>
            <person name="Zhang T."/>
            <person name="Gao T."/>
            <person name="Zhang H."/>
        </authorList>
    </citation>
    <scope>NUCLEOTIDE SEQUENCE</scope>
    <source>
        <strain evidence="3">3651</strain>
    </source>
</reference>
<dbReference type="PANTHER" id="PTHR23082:SF0">
    <property type="entry name" value="GENERAL TRANSCRIPTION FACTOR 3C POLYPEPTIDE 3"/>
    <property type="match status" value="1"/>
</dbReference>
<evidence type="ECO:0000313" key="3">
    <source>
        <dbReference type="EMBL" id="KAK4428278.1"/>
    </source>
</evidence>
<dbReference type="InterPro" id="IPR019734">
    <property type="entry name" value="TPR_rpt"/>
</dbReference>
<organism evidence="3 4">
    <name type="scientific">Sesamum alatum</name>
    <dbReference type="NCBI Taxonomy" id="300844"/>
    <lineage>
        <taxon>Eukaryota</taxon>
        <taxon>Viridiplantae</taxon>
        <taxon>Streptophyta</taxon>
        <taxon>Embryophyta</taxon>
        <taxon>Tracheophyta</taxon>
        <taxon>Spermatophyta</taxon>
        <taxon>Magnoliopsida</taxon>
        <taxon>eudicotyledons</taxon>
        <taxon>Gunneridae</taxon>
        <taxon>Pentapetalae</taxon>
        <taxon>asterids</taxon>
        <taxon>lamiids</taxon>
        <taxon>Lamiales</taxon>
        <taxon>Pedaliaceae</taxon>
        <taxon>Sesamum</taxon>
    </lineage>
</organism>
<name>A0AAE1YES1_9LAMI</name>
<dbReference type="PANTHER" id="PTHR23082">
    <property type="entry name" value="TRANSCRIPTION INITIATION FACTOR IIIC TFIIIC , POLYPEPTIDE 3-RELATED"/>
    <property type="match status" value="1"/>
</dbReference>
<dbReference type="InterPro" id="IPR039340">
    <property type="entry name" value="Tfc4/TFIIIC-102/Sfc4"/>
</dbReference>
<dbReference type="InterPro" id="IPR011990">
    <property type="entry name" value="TPR-like_helical_dom_sf"/>
</dbReference>
<dbReference type="Proteomes" id="UP001293254">
    <property type="component" value="Unassembled WGS sequence"/>
</dbReference>
<evidence type="ECO:0000256" key="1">
    <source>
        <dbReference type="PROSITE-ProRule" id="PRU00339"/>
    </source>
</evidence>
<dbReference type="PROSITE" id="PS50005">
    <property type="entry name" value="TPR"/>
    <property type="match status" value="2"/>
</dbReference>
<comment type="caution">
    <text evidence="3">The sequence shown here is derived from an EMBL/GenBank/DDBJ whole genome shotgun (WGS) entry which is preliminary data.</text>
</comment>
<dbReference type="SMART" id="SM00028">
    <property type="entry name" value="TPR"/>
    <property type="match status" value="5"/>
</dbReference>
<feature type="region of interest" description="Disordered" evidence="2">
    <location>
        <begin position="117"/>
        <end position="145"/>
    </location>
</feature>
<dbReference type="AlphaFoldDB" id="A0AAE1YES1"/>
<sequence>MKECALVLYRGGMGRGLGNWEGGCFRLPASALPPPPPPPPARVPPILFPAASFSCQPTAGSISVGHLVVVSVTLAIMDEHGGAALTTDTNPSNDYVIRGATVEFDAVEHPQELELESELNLGEDEKHEEDGDNSEGSEEGDTDGEEAEYRFQFQGEMDPLSFAEEEDASGLLPYERFERIEQHYEVLAAKKRPALEACTSEVPAKKLRQEEVLGASFEEIMEIMTYGMRKKSRKSKQRGRRKGSKKKANPEVTRKLGDATLHYAHGRFEEAIGVLNEVILLAPNLSDPYHTLALIYTAMNDKKRALNFYMIAAHLTPKDASLWKLLVTRSIEQGDKRQANYCLNKAIIADPEDIGLRFHRASLYIELGEYQKAADSYEQIARLRPANIEVLSKATQLYKKCGQRERAVCMLEDNLRNHVNDANLSVVDLLASVLMETNAYAKALEHIEHAQQVYSTGQEIPLCLTIKAGVCHVHLGHLEKAEAHFNALKPENASTHPDLIIDVADSLVTVGQYESALKYYMMLEEDAHKYNGYLHLKIGRCYASLTKRAQAIEYYYKAVKKLNDSVDARLTLSSLLLEEDRDDEAISVLSPPLESESALDTESAMSKLWWRSGKIKLKLSQIYKAKGSFEAYVDVLFPIIRETLFLETVQQKVKARKRLSRGVLSERAKVLDDHQTDNVFHGFRPVASSADLSKASRAKRLLQKKAAVREAKRAAALAAGIDWKSDDSDDESPQVFREPPLPDLLKEEGNHVMIIDLCKSLSSLRRYWDALEIINLSLKLEWNTLSVQTKEELRTLGAQIAYNISDPAHGWDCVRYIVSRHPFSFSAWNCYYKGILRNNRIAKHHKFLHNMRVKHKDSVPPILISAHQFTMISQHQAAAREYLEAHKLMPDNPLINLCAGTALINLALGLRLQNKHQTLLQGLAFLYNNSRLCGDSQEALYNIARAYHHVGLVSLAATYYGKVLAIREKDYPIPVLPNEDPDRVDDKRPGYCDLRREAAYNLHLIYKKSGALDLARQVLKDHVVL</sequence>
<reference evidence="3" key="1">
    <citation type="submission" date="2020-06" db="EMBL/GenBank/DDBJ databases">
        <authorList>
            <person name="Li T."/>
            <person name="Hu X."/>
            <person name="Zhang T."/>
            <person name="Song X."/>
            <person name="Zhang H."/>
            <person name="Dai N."/>
            <person name="Sheng W."/>
            <person name="Hou X."/>
            <person name="Wei L."/>
        </authorList>
    </citation>
    <scope>NUCLEOTIDE SEQUENCE</scope>
    <source>
        <strain evidence="3">3651</strain>
        <tissue evidence="3">Leaf</tissue>
    </source>
</reference>
<proteinExistence type="predicted"/>
<keyword evidence="4" id="KW-1185">Reference proteome</keyword>
<dbReference type="Pfam" id="PF13181">
    <property type="entry name" value="TPR_8"/>
    <property type="match status" value="2"/>
</dbReference>
<feature type="compositionally biased region" description="Basic residues" evidence="2">
    <location>
        <begin position="228"/>
        <end position="247"/>
    </location>
</feature>
<dbReference type="FunFam" id="1.25.40.10:FF:000413">
    <property type="entry name" value="General transcription factor 3C polypeptide 3"/>
    <property type="match status" value="1"/>
</dbReference>
<dbReference type="GO" id="GO:0006383">
    <property type="term" value="P:transcription by RNA polymerase III"/>
    <property type="evidence" value="ECO:0007669"/>
    <property type="project" value="InterPro"/>
</dbReference>
<dbReference type="EMBL" id="JACGWO010000004">
    <property type="protein sequence ID" value="KAK4428278.1"/>
    <property type="molecule type" value="Genomic_DNA"/>
</dbReference>
<feature type="compositionally biased region" description="Acidic residues" evidence="2">
    <location>
        <begin position="130"/>
        <end position="145"/>
    </location>
</feature>
<feature type="repeat" description="TPR" evidence="1">
    <location>
        <begin position="286"/>
        <end position="319"/>
    </location>
</feature>
<gene>
    <name evidence="3" type="ORF">Salat_1127400</name>
</gene>
<protein>
    <submittedName>
        <fullName evidence="3">Transcription factor tau subunit sfc4</fullName>
    </submittedName>
</protein>
<evidence type="ECO:0000313" key="4">
    <source>
        <dbReference type="Proteomes" id="UP001293254"/>
    </source>
</evidence>
<dbReference type="Gene3D" id="1.25.40.10">
    <property type="entry name" value="Tetratricopeptide repeat domain"/>
    <property type="match status" value="3"/>
</dbReference>
<feature type="repeat" description="TPR" evidence="1">
    <location>
        <begin position="354"/>
        <end position="387"/>
    </location>
</feature>
<accession>A0AAE1YES1</accession>